<sequence length="120" mass="12237">MSSGAATATVDGAKMGVGMQIVYLGLTGSHCLEAEAAAQLIRLERYHAIIANCSLTIGATRSGAGPIGYDVRLHVVTAGDGAGFTGYGRGESAALAIGSAFDAAEHRLQAVATRTRKRSD</sequence>
<accession>A0ABU9R480</accession>
<gene>
    <name evidence="1" type="ORF">V4C56_17325</name>
</gene>
<evidence type="ECO:0000313" key="1">
    <source>
        <dbReference type="EMBL" id="MEM5341374.1"/>
    </source>
</evidence>
<evidence type="ECO:0008006" key="3">
    <source>
        <dbReference type="Google" id="ProtNLM"/>
    </source>
</evidence>
<organism evidence="1 2">
    <name type="scientific">Paraburkholderia azotifigens</name>
    <dbReference type="NCBI Taxonomy" id="2057004"/>
    <lineage>
        <taxon>Bacteria</taxon>
        <taxon>Pseudomonadati</taxon>
        <taxon>Pseudomonadota</taxon>
        <taxon>Betaproteobacteria</taxon>
        <taxon>Burkholderiales</taxon>
        <taxon>Burkholderiaceae</taxon>
        <taxon>Paraburkholderia</taxon>
    </lineage>
</organism>
<comment type="caution">
    <text evidence="1">The sequence shown here is derived from an EMBL/GenBank/DDBJ whole genome shotgun (WGS) entry which is preliminary data.</text>
</comment>
<dbReference type="Proteomes" id="UP001481677">
    <property type="component" value="Unassembled WGS sequence"/>
</dbReference>
<protein>
    <recommendedName>
        <fullName evidence="3">2-isopropylmalate synthase LeuA allosteric (dimerisation) domain-containing protein</fullName>
    </recommendedName>
</protein>
<keyword evidence="2" id="KW-1185">Reference proteome</keyword>
<name>A0ABU9R480_9BURK</name>
<dbReference type="RefSeq" id="WP_342958947.1">
    <property type="nucleotide sequence ID" value="NZ_JAZHFZ010000010.1"/>
</dbReference>
<dbReference type="InterPro" id="IPR036567">
    <property type="entry name" value="RHF-like"/>
</dbReference>
<dbReference type="EMBL" id="JAZHGA010000011">
    <property type="protein sequence ID" value="MEM5341374.1"/>
    <property type="molecule type" value="Genomic_DNA"/>
</dbReference>
<evidence type="ECO:0000313" key="2">
    <source>
        <dbReference type="Proteomes" id="UP001481677"/>
    </source>
</evidence>
<reference evidence="1 2" key="1">
    <citation type="submission" date="2024-01" db="EMBL/GenBank/DDBJ databases">
        <title>The diversity of rhizobia nodulating Mimosa spp. in eleven states of Brazil covering several biomes is determined by host plant, location, and edaphic factors.</title>
        <authorList>
            <person name="Rouws L."/>
            <person name="Barauna A."/>
            <person name="Beukes C."/>
            <person name="De Faria S.M."/>
            <person name="Gross E."/>
            <person name="Dos Reis Junior F.B."/>
            <person name="Simon M."/>
            <person name="Maluk M."/>
            <person name="Odee D.W."/>
            <person name="Kenicer G."/>
            <person name="Young J.P.W."/>
            <person name="Reis V.M."/>
            <person name="Zilli J."/>
            <person name="James E.K."/>
        </authorList>
    </citation>
    <scope>NUCLEOTIDE SEQUENCE [LARGE SCALE GENOMIC DNA]</scope>
    <source>
        <strain evidence="1 2">JPY530</strain>
    </source>
</reference>
<dbReference type="Gene3D" id="3.30.160.100">
    <property type="entry name" value="Ribosome hibernation promotion factor-like"/>
    <property type="match status" value="1"/>
</dbReference>
<proteinExistence type="predicted"/>